<keyword evidence="4" id="KW-1185">Reference proteome</keyword>
<evidence type="ECO:0000313" key="4">
    <source>
        <dbReference type="Proteomes" id="UP000236655"/>
    </source>
</evidence>
<sequence>MKPNKTLIKLSAISSLLLIGLSACNSGTGIQPRQSNMKAPNTTENHALSSHDTETTMAMLFNKNGPGGSVIGFSLDPELNYNAEGNLVGAYKGYGSTAHMVEKFEPDYSNEYAELTLKYLEPTAFMYYPFSTEDVQNKWRGQYNMNYAVTTKILGRGFDILEMPNVKMISRGTLFVQDKLGYVYECSNMGIAFDNDNYVYIAQSLGEKLLTYGYTSASRKYNDTTVRFRCKNDQGLGNGNFWVTLTTQNVAAFKVTNIEPAGNDYFEHELRFERADLSKAELDNLSFKNSYLNNVSISNKTINNLAFRPGDFINNKLNLKIDNVIFNNFYSDKSSFVGSEISNSTFNKAVIASTGMPSSMVNVNFIDSHLPSSNYNYNKIIDTNYKNCNLQDSQFVGSSLTNVDFTNSSLKNVNFKGAKLTNVNFTGADLSGAVMPDGEVIPEGKVCQQGSIGKCL</sequence>
<protein>
    <recommendedName>
        <fullName evidence="5">Pentapeptide repeat-containing protein</fullName>
    </recommendedName>
</protein>
<name>A0A2I7N8L7_9NEIS</name>
<dbReference type="RefSeq" id="WP_102952087.1">
    <property type="nucleotide sequence ID" value="NZ_CP024847.1"/>
</dbReference>
<dbReference type="InterPro" id="IPR051082">
    <property type="entry name" value="Pentapeptide-BTB/POZ_domain"/>
</dbReference>
<dbReference type="PANTHER" id="PTHR14136">
    <property type="entry name" value="BTB_POZ DOMAIN-CONTAINING PROTEIN KCTD9"/>
    <property type="match status" value="1"/>
</dbReference>
<dbReference type="SUPFAM" id="SSF141571">
    <property type="entry name" value="Pentapeptide repeat-like"/>
    <property type="match status" value="1"/>
</dbReference>
<dbReference type="KEGG" id="nba:CUN60_11010"/>
<feature type="compositionally biased region" description="Polar residues" evidence="1">
    <location>
        <begin position="29"/>
        <end position="48"/>
    </location>
</feature>
<reference evidence="4" key="1">
    <citation type="submission" date="2017-11" db="EMBL/GenBank/DDBJ databases">
        <authorList>
            <person name="Chan K.G."/>
            <person name="Lee L.S."/>
        </authorList>
    </citation>
    <scope>NUCLEOTIDE SEQUENCE [LARGE SCALE GENOMIC DNA]</scope>
    <source>
        <strain evidence="4">DSM 100970</strain>
    </source>
</reference>
<evidence type="ECO:0000313" key="3">
    <source>
        <dbReference type="EMBL" id="AUR52799.1"/>
    </source>
</evidence>
<dbReference type="AlphaFoldDB" id="A0A2I7N8L7"/>
<proteinExistence type="predicted"/>
<evidence type="ECO:0000256" key="2">
    <source>
        <dbReference type="SAM" id="SignalP"/>
    </source>
</evidence>
<feature type="region of interest" description="Disordered" evidence="1">
    <location>
        <begin position="29"/>
        <end position="49"/>
    </location>
</feature>
<evidence type="ECO:0000256" key="1">
    <source>
        <dbReference type="SAM" id="MobiDB-lite"/>
    </source>
</evidence>
<dbReference type="InterPro" id="IPR001646">
    <property type="entry name" value="5peptide_repeat"/>
</dbReference>
<dbReference type="PANTHER" id="PTHR14136:SF25">
    <property type="entry name" value="BTB_POZ DOMAIN-CONTAINING PROTEIN"/>
    <property type="match status" value="1"/>
</dbReference>
<keyword evidence="2" id="KW-0732">Signal</keyword>
<dbReference type="PROSITE" id="PS51257">
    <property type="entry name" value="PROKAR_LIPOPROTEIN"/>
    <property type="match status" value="1"/>
</dbReference>
<dbReference type="OrthoDB" id="7304622at2"/>
<evidence type="ECO:0008006" key="5">
    <source>
        <dbReference type="Google" id="ProtNLM"/>
    </source>
</evidence>
<accession>A0A2I7N8L7</accession>
<dbReference type="Gene3D" id="2.160.20.80">
    <property type="entry name" value="E3 ubiquitin-protein ligase SopA"/>
    <property type="match status" value="1"/>
</dbReference>
<gene>
    <name evidence="3" type="ORF">CUN60_11010</name>
</gene>
<feature type="signal peptide" evidence="2">
    <location>
        <begin position="1"/>
        <end position="25"/>
    </location>
</feature>
<feature type="chain" id="PRO_5014442848" description="Pentapeptide repeat-containing protein" evidence="2">
    <location>
        <begin position="26"/>
        <end position="456"/>
    </location>
</feature>
<organism evidence="3 4">
    <name type="scientific">Aquella oligotrophica</name>
    <dbReference type="NCBI Taxonomy" id="2067065"/>
    <lineage>
        <taxon>Bacteria</taxon>
        <taxon>Pseudomonadati</taxon>
        <taxon>Pseudomonadota</taxon>
        <taxon>Betaproteobacteria</taxon>
        <taxon>Neisseriales</taxon>
        <taxon>Neisseriaceae</taxon>
        <taxon>Aquella</taxon>
    </lineage>
</organism>
<dbReference type="EMBL" id="CP024847">
    <property type="protein sequence ID" value="AUR52799.1"/>
    <property type="molecule type" value="Genomic_DNA"/>
</dbReference>
<dbReference type="Proteomes" id="UP000236655">
    <property type="component" value="Chromosome"/>
</dbReference>
<dbReference type="Pfam" id="PF13599">
    <property type="entry name" value="Pentapeptide_4"/>
    <property type="match status" value="1"/>
</dbReference>